<keyword evidence="3" id="KW-1185">Reference proteome</keyword>
<keyword evidence="1" id="KW-0732">Signal</keyword>
<evidence type="ECO:0000313" key="2">
    <source>
        <dbReference type="EMBL" id="PJZ48033.1"/>
    </source>
</evidence>
<feature type="signal peptide" evidence="1">
    <location>
        <begin position="1"/>
        <end position="20"/>
    </location>
</feature>
<reference evidence="2 3" key="1">
    <citation type="submission" date="2017-07" db="EMBL/GenBank/DDBJ databases">
        <title>Leptospira spp. isolated from tropical soils.</title>
        <authorList>
            <person name="Thibeaux R."/>
            <person name="Iraola G."/>
            <person name="Ferres I."/>
            <person name="Bierque E."/>
            <person name="Girault D."/>
            <person name="Soupe-Gilbert M.-E."/>
            <person name="Picardeau M."/>
            <person name="Goarant C."/>
        </authorList>
    </citation>
    <scope>NUCLEOTIDE SEQUENCE [LARGE SCALE GENOMIC DNA]</scope>
    <source>
        <strain evidence="2 3">FH4-C-A2</strain>
    </source>
</reference>
<sequence length="103" mass="11757">MKRFIPCAITTLLLGTNCFAVPTNERTACHYKLKNNIGSLGNDSCMISVGQILTYNDPSSTPEQREEALGFFNLFFPDCVEYRNEYEKCNKEINNYIPTLHPQ</sequence>
<evidence type="ECO:0000313" key="3">
    <source>
        <dbReference type="Proteomes" id="UP000231926"/>
    </source>
</evidence>
<comment type="caution">
    <text evidence="2">The sequence shown here is derived from an EMBL/GenBank/DDBJ whole genome shotgun (WGS) entry which is preliminary data.</text>
</comment>
<dbReference type="RefSeq" id="WP_100711342.1">
    <property type="nucleotide sequence ID" value="NZ_NPDR01000008.1"/>
</dbReference>
<dbReference type="Proteomes" id="UP000231926">
    <property type="component" value="Unassembled WGS sequence"/>
</dbReference>
<evidence type="ECO:0000256" key="1">
    <source>
        <dbReference type="SAM" id="SignalP"/>
    </source>
</evidence>
<protein>
    <recommendedName>
        <fullName evidence="4">Lipoprotein</fullName>
    </recommendedName>
</protein>
<feature type="chain" id="PRO_5014819175" description="Lipoprotein" evidence="1">
    <location>
        <begin position="21"/>
        <end position="103"/>
    </location>
</feature>
<name>A0A2M9Y9C7_9LEPT</name>
<organism evidence="2 3">
    <name type="scientific">Leptospira saintgironsiae</name>
    <dbReference type="NCBI Taxonomy" id="2023183"/>
    <lineage>
        <taxon>Bacteria</taxon>
        <taxon>Pseudomonadati</taxon>
        <taxon>Spirochaetota</taxon>
        <taxon>Spirochaetia</taxon>
        <taxon>Leptospirales</taxon>
        <taxon>Leptospiraceae</taxon>
        <taxon>Leptospira</taxon>
    </lineage>
</organism>
<accession>A0A2M9Y9C7</accession>
<gene>
    <name evidence="2" type="ORF">CH362_16050</name>
</gene>
<dbReference type="EMBL" id="NPDR01000008">
    <property type="protein sequence ID" value="PJZ48033.1"/>
    <property type="molecule type" value="Genomic_DNA"/>
</dbReference>
<dbReference type="OrthoDB" id="332351at2"/>
<dbReference type="AlphaFoldDB" id="A0A2M9Y9C7"/>
<proteinExistence type="predicted"/>
<evidence type="ECO:0008006" key="4">
    <source>
        <dbReference type="Google" id="ProtNLM"/>
    </source>
</evidence>